<evidence type="ECO:0000256" key="8">
    <source>
        <dbReference type="ARBA" id="ARBA00023015"/>
    </source>
</evidence>
<dbReference type="SUPFAM" id="SSF46785">
    <property type="entry name" value="Winged helix' DNA-binding domain"/>
    <property type="match status" value="1"/>
</dbReference>
<evidence type="ECO:0000256" key="12">
    <source>
        <dbReference type="PIRSR" id="PIRSR602481-2"/>
    </source>
</evidence>
<comment type="cofactor">
    <cofactor evidence="12">
        <name>Mn(2+)</name>
        <dbReference type="ChEBI" id="CHEBI:29035"/>
    </cofactor>
    <cofactor evidence="12">
        <name>Fe(2+)</name>
        <dbReference type="ChEBI" id="CHEBI:29033"/>
    </cofactor>
    <text evidence="12">Binds 1 Mn(2+) or Fe(2+) ion per subunit.</text>
</comment>
<evidence type="ECO:0000256" key="10">
    <source>
        <dbReference type="ARBA" id="ARBA00023163"/>
    </source>
</evidence>
<feature type="binding site" evidence="12">
    <location>
        <position position="101"/>
    </location>
    <ligand>
        <name>Fe cation</name>
        <dbReference type="ChEBI" id="CHEBI:24875"/>
    </ligand>
</feature>
<dbReference type="Pfam" id="PF01475">
    <property type="entry name" value="FUR"/>
    <property type="match status" value="1"/>
</dbReference>
<feature type="binding site" evidence="11">
    <location>
        <position position="129"/>
    </location>
    <ligand>
        <name>Zn(2+)</name>
        <dbReference type="ChEBI" id="CHEBI:29105"/>
    </ligand>
</feature>
<name>A0A1I1N4Y4_9ACTN</name>
<evidence type="ECO:0000256" key="2">
    <source>
        <dbReference type="ARBA" id="ARBA00007957"/>
    </source>
</evidence>
<feature type="binding site" evidence="12">
    <location>
        <position position="118"/>
    </location>
    <ligand>
        <name>Fe cation</name>
        <dbReference type="ChEBI" id="CHEBI:24875"/>
    </ligand>
</feature>
<dbReference type="PANTHER" id="PTHR33202">
    <property type="entry name" value="ZINC UPTAKE REGULATION PROTEIN"/>
    <property type="match status" value="1"/>
</dbReference>
<evidence type="ECO:0000256" key="4">
    <source>
        <dbReference type="ARBA" id="ARBA00022490"/>
    </source>
</evidence>
<dbReference type="InterPro" id="IPR036388">
    <property type="entry name" value="WH-like_DNA-bd_sf"/>
</dbReference>
<feature type="binding site" evidence="11">
    <location>
        <position position="86"/>
    </location>
    <ligand>
        <name>Zn(2+)</name>
        <dbReference type="ChEBI" id="CHEBI:29105"/>
    </ligand>
</feature>
<keyword evidence="14" id="KW-1185">Reference proteome</keyword>
<organism evidence="13 14">
    <name type="scientific">Streptomyces aidingensis</name>
    <dbReference type="NCBI Taxonomy" id="910347"/>
    <lineage>
        <taxon>Bacteria</taxon>
        <taxon>Bacillati</taxon>
        <taxon>Actinomycetota</taxon>
        <taxon>Actinomycetes</taxon>
        <taxon>Kitasatosporales</taxon>
        <taxon>Streptomycetaceae</taxon>
        <taxon>Streptomyces</taxon>
    </lineage>
</organism>
<keyword evidence="4" id="KW-0963">Cytoplasm</keyword>
<dbReference type="GO" id="GO:1900376">
    <property type="term" value="P:regulation of secondary metabolite biosynthetic process"/>
    <property type="evidence" value="ECO:0007669"/>
    <property type="project" value="TreeGrafter"/>
</dbReference>
<proteinExistence type="inferred from homology"/>
<dbReference type="Gene3D" id="3.30.1490.190">
    <property type="match status" value="1"/>
</dbReference>
<evidence type="ECO:0000313" key="13">
    <source>
        <dbReference type="EMBL" id="SFC92689.1"/>
    </source>
</evidence>
<sequence>MKALSTRPTPQRAAVQEALARCQDFVSAQVLHALLTSDGRRVGLTTVYRALHELEAAGGVDVIGDGDGGRLYRRRPAEGHRHYLICRSCGRSRPVEAEAVERWAERVAREAGYATVEHTVELSGVCPRCHRPQDGAAPLPAQA</sequence>
<dbReference type="Proteomes" id="UP000199207">
    <property type="component" value="Unassembled WGS sequence"/>
</dbReference>
<dbReference type="GO" id="GO:0045892">
    <property type="term" value="P:negative regulation of DNA-templated transcription"/>
    <property type="evidence" value="ECO:0007669"/>
    <property type="project" value="TreeGrafter"/>
</dbReference>
<keyword evidence="12" id="KW-0408">Iron</keyword>
<dbReference type="GO" id="GO:0008270">
    <property type="term" value="F:zinc ion binding"/>
    <property type="evidence" value="ECO:0007669"/>
    <property type="project" value="TreeGrafter"/>
</dbReference>
<dbReference type="PANTHER" id="PTHR33202:SF2">
    <property type="entry name" value="FERRIC UPTAKE REGULATION PROTEIN"/>
    <property type="match status" value="1"/>
</dbReference>
<dbReference type="RefSeq" id="WP_425443858.1">
    <property type="nucleotide sequence ID" value="NZ_FOLM01000007.1"/>
</dbReference>
<keyword evidence="6 11" id="KW-0479">Metal-binding</keyword>
<dbReference type="AlphaFoldDB" id="A0A1I1N4Y4"/>
<dbReference type="CDD" id="cd07153">
    <property type="entry name" value="Fur_like"/>
    <property type="match status" value="1"/>
</dbReference>
<gene>
    <name evidence="13" type="ORF">SAMN05421773_107226</name>
</gene>
<dbReference type="GO" id="GO:0003700">
    <property type="term" value="F:DNA-binding transcription factor activity"/>
    <property type="evidence" value="ECO:0007669"/>
    <property type="project" value="InterPro"/>
</dbReference>
<dbReference type="EMBL" id="FOLM01000007">
    <property type="protein sequence ID" value="SFC92689.1"/>
    <property type="molecule type" value="Genomic_DNA"/>
</dbReference>
<comment type="subcellular location">
    <subcellularLocation>
        <location evidence="1">Cytoplasm</location>
    </subcellularLocation>
</comment>
<reference evidence="13 14" key="1">
    <citation type="submission" date="2016-10" db="EMBL/GenBank/DDBJ databases">
        <authorList>
            <person name="de Groot N.N."/>
        </authorList>
    </citation>
    <scope>NUCLEOTIDE SEQUENCE [LARGE SCALE GENOMIC DNA]</scope>
    <source>
        <strain evidence="13 14">CGMCC 4.5739</strain>
    </source>
</reference>
<comment type="subunit">
    <text evidence="3">Homodimer.</text>
</comment>
<keyword evidence="9" id="KW-0238">DNA-binding</keyword>
<evidence type="ECO:0000256" key="5">
    <source>
        <dbReference type="ARBA" id="ARBA00022491"/>
    </source>
</evidence>
<comment type="cofactor">
    <cofactor evidence="11">
        <name>Zn(2+)</name>
        <dbReference type="ChEBI" id="CHEBI:29105"/>
    </cofactor>
    <text evidence="11">Binds 1 zinc ion per subunit.</text>
</comment>
<keyword evidence="10" id="KW-0804">Transcription</keyword>
<evidence type="ECO:0000256" key="1">
    <source>
        <dbReference type="ARBA" id="ARBA00004496"/>
    </source>
</evidence>
<dbReference type="InterPro" id="IPR036390">
    <property type="entry name" value="WH_DNA-bd_sf"/>
</dbReference>
<dbReference type="GO" id="GO:0005829">
    <property type="term" value="C:cytosol"/>
    <property type="evidence" value="ECO:0007669"/>
    <property type="project" value="TreeGrafter"/>
</dbReference>
<evidence type="ECO:0000256" key="3">
    <source>
        <dbReference type="ARBA" id="ARBA00011738"/>
    </source>
</evidence>
<feature type="binding site" evidence="11">
    <location>
        <position position="126"/>
    </location>
    <ligand>
        <name>Zn(2+)</name>
        <dbReference type="ChEBI" id="CHEBI:29105"/>
    </ligand>
</feature>
<dbReference type="Gene3D" id="1.10.10.10">
    <property type="entry name" value="Winged helix-like DNA-binding domain superfamily/Winged helix DNA-binding domain"/>
    <property type="match status" value="1"/>
</dbReference>
<evidence type="ECO:0000313" key="14">
    <source>
        <dbReference type="Proteomes" id="UP000199207"/>
    </source>
</evidence>
<evidence type="ECO:0000256" key="7">
    <source>
        <dbReference type="ARBA" id="ARBA00022833"/>
    </source>
</evidence>
<dbReference type="InterPro" id="IPR043135">
    <property type="entry name" value="Fur_C"/>
</dbReference>
<feature type="binding site" evidence="11">
    <location>
        <position position="89"/>
    </location>
    <ligand>
        <name>Zn(2+)</name>
        <dbReference type="ChEBI" id="CHEBI:29105"/>
    </ligand>
</feature>
<keyword evidence="5" id="KW-0678">Repressor</keyword>
<dbReference type="STRING" id="910347.SAMN05421773_107226"/>
<evidence type="ECO:0000256" key="6">
    <source>
        <dbReference type="ARBA" id="ARBA00022723"/>
    </source>
</evidence>
<comment type="similarity">
    <text evidence="2">Belongs to the Fur family.</text>
</comment>
<dbReference type="GO" id="GO:0000976">
    <property type="term" value="F:transcription cis-regulatory region binding"/>
    <property type="evidence" value="ECO:0007669"/>
    <property type="project" value="TreeGrafter"/>
</dbReference>
<keyword evidence="7 11" id="KW-0862">Zinc</keyword>
<evidence type="ECO:0000256" key="11">
    <source>
        <dbReference type="PIRSR" id="PIRSR602481-1"/>
    </source>
</evidence>
<accession>A0A1I1N4Y4</accession>
<protein>
    <submittedName>
        <fullName evidence="13">Fur family transcriptional regulator, ferric uptake regulator</fullName>
    </submittedName>
</protein>
<keyword evidence="8" id="KW-0805">Transcription regulation</keyword>
<dbReference type="InterPro" id="IPR002481">
    <property type="entry name" value="FUR"/>
</dbReference>
<evidence type="ECO:0000256" key="9">
    <source>
        <dbReference type="ARBA" id="ARBA00023125"/>
    </source>
</evidence>